<dbReference type="WBParaSite" id="NBR_0001806101-mRNA-1">
    <property type="protein sequence ID" value="NBR_0001806101-mRNA-1"/>
    <property type="gene ID" value="NBR_0001806101"/>
</dbReference>
<dbReference type="Proteomes" id="UP000271162">
    <property type="component" value="Unassembled WGS sequence"/>
</dbReference>
<feature type="region of interest" description="Disordered" evidence="1">
    <location>
        <begin position="1"/>
        <end position="40"/>
    </location>
</feature>
<reference evidence="2 3" key="2">
    <citation type="submission" date="2018-11" db="EMBL/GenBank/DDBJ databases">
        <authorList>
            <consortium name="Pathogen Informatics"/>
        </authorList>
    </citation>
    <scope>NUCLEOTIDE SEQUENCE [LARGE SCALE GENOMIC DNA]</scope>
</reference>
<accession>A0A0N4YLR1</accession>
<evidence type="ECO:0000313" key="4">
    <source>
        <dbReference type="WBParaSite" id="NBR_0001806101-mRNA-1"/>
    </source>
</evidence>
<organism evidence="4">
    <name type="scientific">Nippostrongylus brasiliensis</name>
    <name type="common">Rat hookworm</name>
    <dbReference type="NCBI Taxonomy" id="27835"/>
    <lineage>
        <taxon>Eukaryota</taxon>
        <taxon>Metazoa</taxon>
        <taxon>Ecdysozoa</taxon>
        <taxon>Nematoda</taxon>
        <taxon>Chromadorea</taxon>
        <taxon>Rhabditida</taxon>
        <taxon>Rhabditina</taxon>
        <taxon>Rhabditomorpha</taxon>
        <taxon>Strongyloidea</taxon>
        <taxon>Heligmosomidae</taxon>
        <taxon>Nippostrongylus</taxon>
    </lineage>
</organism>
<dbReference type="AlphaFoldDB" id="A0A0N4YLR1"/>
<name>A0A0N4YLR1_NIPBR</name>
<gene>
    <name evidence="2" type="ORF">NBR_LOCUS18065</name>
</gene>
<sequence>MLRRVREQHEIKMKNQREGEAPRKECAPTVEGNEGNARTSIRLDHGENEDDVGQVTRLIDEVVYVNQDSIKSTDDQTTPPNSNNYQNAFFRSVEVGQTVLQNIILRFGSSFSKAALVESGERLFCQDPEYRSGEGQLEEGWWMARAGNASLFEWLMDLRDLKVLWRVH</sequence>
<feature type="compositionally biased region" description="Basic and acidic residues" evidence="1">
    <location>
        <begin position="1"/>
        <end position="26"/>
    </location>
</feature>
<dbReference type="EMBL" id="UYSL01023158">
    <property type="protein sequence ID" value="VDL81786.1"/>
    <property type="molecule type" value="Genomic_DNA"/>
</dbReference>
<keyword evidence="3" id="KW-1185">Reference proteome</keyword>
<evidence type="ECO:0000313" key="3">
    <source>
        <dbReference type="Proteomes" id="UP000271162"/>
    </source>
</evidence>
<dbReference type="STRING" id="27835.A0A0N4YLR1"/>
<evidence type="ECO:0000313" key="2">
    <source>
        <dbReference type="EMBL" id="VDL81786.1"/>
    </source>
</evidence>
<evidence type="ECO:0000256" key="1">
    <source>
        <dbReference type="SAM" id="MobiDB-lite"/>
    </source>
</evidence>
<reference evidence="4" key="1">
    <citation type="submission" date="2017-02" db="UniProtKB">
        <authorList>
            <consortium name="WormBaseParasite"/>
        </authorList>
    </citation>
    <scope>IDENTIFICATION</scope>
</reference>
<protein>
    <submittedName>
        <fullName evidence="4">SH3 domain-containing protein</fullName>
    </submittedName>
</protein>
<proteinExistence type="predicted"/>